<keyword evidence="2" id="KW-0812">Transmembrane</keyword>
<dbReference type="PANTHER" id="PTHR43662:SF3">
    <property type="entry name" value="DOMAIN PROTEIN, PUTATIVE (AFU_ORTHOLOGUE AFUA_6G11970)-RELATED"/>
    <property type="match status" value="1"/>
</dbReference>
<feature type="compositionally biased region" description="Low complexity" evidence="1">
    <location>
        <begin position="48"/>
        <end position="58"/>
    </location>
</feature>
<feature type="region of interest" description="Disordered" evidence="1">
    <location>
        <begin position="48"/>
        <end position="141"/>
    </location>
</feature>
<keyword evidence="5" id="KW-1185">Reference proteome</keyword>
<dbReference type="Gene3D" id="2.60.120.260">
    <property type="entry name" value="Galactose-binding domain-like"/>
    <property type="match status" value="1"/>
</dbReference>
<evidence type="ECO:0000256" key="1">
    <source>
        <dbReference type="SAM" id="MobiDB-lite"/>
    </source>
</evidence>
<dbReference type="Pfam" id="PF00754">
    <property type="entry name" value="F5_F8_type_C"/>
    <property type="match status" value="1"/>
</dbReference>
<name>A0A1C6UVE8_9ACTN</name>
<dbReference type="InterPro" id="IPR000421">
    <property type="entry name" value="FA58C"/>
</dbReference>
<protein>
    <submittedName>
        <fullName evidence="4">F5/8 type C domain-containing protein</fullName>
    </submittedName>
</protein>
<reference evidence="4 5" key="1">
    <citation type="submission" date="2016-06" db="EMBL/GenBank/DDBJ databases">
        <authorList>
            <person name="Kjaerup R.B."/>
            <person name="Dalgaard T.S."/>
            <person name="Juul-Madsen H.R."/>
        </authorList>
    </citation>
    <scope>NUCLEOTIDE SEQUENCE [LARGE SCALE GENOMIC DNA]</scope>
    <source>
        <strain evidence="4 5">DSM 45577</strain>
    </source>
</reference>
<keyword evidence="2" id="KW-1133">Transmembrane helix</keyword>
<dbReference type="Proteomes" id="UP000198937">
    <property type="component" value="Unassembled WGS sequence"/>
</dbReference>
<dbReference type="STRING" id="683228.GA0070617_3693"/>
<dbReference type="SUPFAM" id="SSF49785">
    <property type="entry name" value="Galactose-binding domain-like"/>
    <property type="match status" value="1"/>
</dbReference>
<dbReference type="OrthoDB" id="581239at2"/>
<gene>
    <name evidence="4" type="ORF">GA0070617_3693</name>
</gene>
<keyword evidence="2" id="KW-0472">Membrane</keyword>
<dbReference type="Pfam" id="PF09362">
    <property type="entry name" value="DUF1996"/>
    <property type="match status" value="1"/>
</dbReference>
<proteinExistence type="predicted"/>
<feature type="domain" description="F5/8 type C" evidence="3">
    <location>
        <begin position="389"/>
        <end position="529"/>
    </location>
</feature>
<feature type="transmembrane region" description="Helical" evidence="2">
    <location>
        <begin position="20"/>
        <end position="38"/>
    </location>
</feature>
<dbReference type="AlphaFoldDB" id="A0A1C6UVE8"/>
<sequence length="529" mass="56615">MGTRISPSSGPPRRVRLRYALVGAALAVTVGVASWTAVGPLRLTGSQQAASSQDAPAAVTEPAHEHSSAPAAPAGPEPTQSAAKKSPTRSASPSSSSHQGNHPKPVPGDYVLAENPVTGVTPSTKTPPRKAHREFQANCSVSHRRDDDPIVFFNKPGASHNHTFMGNTTTKANSTTESLLAGSTLCRVPGDRSGYWMPTVFDGDRAIEPTGPQVIYYKSGVRDYTSVRPFPVGLRYLVGSPTTTAEQFAKAPGYQKGWECGDSYDNVDFPATCRSGSQLNIRMQAPSCWDGKHLDTPDHISHIVYPVDGVCPKTHPVAVPMLEFKMAFPVSGDMSKVRLASGRGFTFHYDFYNAWDAPTLNALVTHCINAGRQCDARGYSQFEPEAGAALDEHYQVPGSRKVLDRGGWTATASGVSRGSEPAKMLDGDPRSRFTSGTPMVDGQSVTVDMRSARSVSGISLLSNGSDYARRYQVYLSNDGSNWGSPVASGPGAETIAADFAPRNARYIRVVQTGSASNWWSVAEFVAFTR</sequence>
<dbReference type="RefSeq" id="WP_091439722.1">
    <property type="nucleotide sequence ID" value="NZ_FMIA01000002.1"/>
</dbReference>
<dbReference type="InterPro" id="IPR018535">
    <property type="entry name" value="DUF1996"/>
</dbReference>
<dbReference type="PANTHER" id="PTHR43662">
    <property type="match status" value="1"/>
</dbReference>
<evidence type="ECO:0000256" key="2">
    <source>
        <dbReference type="SAM" id="Phobius"/>
    </source>
</evidence>
<feature type="compositionally biased region" description="Low complexity" evidence="1">
    <location>
        <begin position="68"/>
        <end position="97"/>
    </location>
</feature>
<evidence type="ECO:0000313" key="4">
    <source>
        <dbReference type="EMBL" id="SCL58017.1"/>
    </source>
</evidence>
<dbReference type="EMBL" id="FMIA01000002">
    <property type="protein sequence ID" value="SCL58017.1"/>
    <property type="molecule type" value="Genomic_DNA"/>
</dbReference>
<dbReference type="InterPro" id="IPR008979">
    <property type="entry name" value="Galactose-bd-like_sf"/>
</dbReference>
<accession>A0A1C6UVE8</accession>
<evidence type="ECO:0000313" key="5">
    <source>
        <dbReference type="Proteomes" id="UP000198937"/>
    </source>
</evidence>
<evidence type="ECO:0000259" key="3">
    <source>
        <dbReference type="PROSITE" id="PS50022"/>
    </source>
</evidence>
<dbReference type="PROSITE" id="PS50022">
    <property type="entry name" value="FA58C_3"/>
    <property type="match status" value="1"/>
</dbReference>
<organism evidence="4 5">
    <name type="scientific">Micromonospora yangpuensis</name>
    <dbReference type="NCBI Taxonomy" id="683228"/>
    <lineage>
        <taxon>Bacteria</taxon>
        <taxon>Bacillati</taxon>
        <taxon>Actinomycetota</taxon>
        <taxon>Actinomycetes</taxon>
        <taxon>Micromonosporales</taxon>
        <taxon>Micromonosporaceae</taxon>
        <taxon>Micromonospora</taxon>
    </lineage>
</organism>